<dbReference type="InterPro" id="IPR004158">
    <property type="entry name" value="DUF247_pln"/>
</dbReference>
<dbReference type="AlphaFoldDB" id="W9SPC1"/>
<dbReference type="EMBL" id="KE623135">
    <property type="protein sequence ID" value="EXC44966.1"/>
    <property type="molecule type" value="Genomic_DNA"/>
</dbReference>
<dbReference type="PANTHER" id="PTHR31170">
    <property type="entry name" value="BNAC04G53230D PROTEIN"/>
    <property type="match status" value="1"/>
</dbReference>
<feature type="transmembrane region" description="Helical" evidence="1">
    <location>
        <begin position="404"/>
        <end position="430"/>
    </location>
</feature>
<name>W9SPC1_9ROSA</name>
<dbReference type="KEGG" id="mnt:21384280"/>
<evidence type="ECO:0000313" key="3">
    <source>
        <dbReference type="Proteomes" id="UP000030645"/>
    </source>
</evidence>
<dbReference type="Pfam" id="PF03140">
    <property type="entry name" value="DUF247"/>
    <property type="match status" value="1"/>
</dbReference>
<keyword evidence="1" id="KW-0472">Membrane</keyword>
<gene>
    <name evidence="2" type="ORF">L484_000653</name>
</gene>
<sequence>MEHGCYNAPNDIENQLTPLVNSMRLELENLSPLSSNCCIFRVPVRLRLVKEKAYTPQVVSIGPLHHGKANLKPMEEHKKRYLKHYLTRTSTSLEHFVKIIKQKEAGLRSSYAEPIAFTSDEFVKIILVDAAFIIEVLLRYFEDYQDDHDRIFNKPWMLQDIWPDLTLLENQLPFFILVDLFDPKRISVRSDEGEEISMVKLSLAFFKGLMHFETPKDNSERISSSEVVHFVDFLRDLYKPPPRPRTGGELKTLRIPSMTELHRAGVKFKVGSSKNLFDIRFSKGILEIPKLTISDETDLTIRNLLAFEQCHCKQNYLNDYVVIMDRLVNTSKDVDLLVKYEIVENMLGDSSEGADMINKLADGVFMDSNDFYFATISEGLNKYCRTSWHKWKANLRQNYFHTPWAIVSVVAAVLLLILTFIQAICSVIAVPDKGSPHH</sequence>
<dbReference type="STRING" id="981085.W9SPC1"/>
<proteinExistence type="predicted"/>
<dbReference type="OrthoDB" id="672127at2759"/>
<reference evidence="3" key="1">
    <citation type="submission" date="2013-01" db="EMBL/GenBank/DDBJ databases">
        <title>Draft Genome Sequence of a Mulberry Tree, Morus notabilis C.K. Schneid.</title>
        <authorList>
            <person name="He N."/>
            <person name="Zhao S."/>
        </authorList>
    </citation>
    <scope>NUCLEOTIDE SEQUENCE</scope>
</reference>
<evidence type="ECO:0000256" key="1">
    <source>
        <dbReference type="SAM" id="Phobius"/>
    </source>
</evidence>
<organism evidence="2 3">
    <name type="scientific">Morus notabilis</name>
    <dbReference type="NCBI Taxonomy" id="981085"/>
    <lineage>
        <taxon>Eukaryota</taxon>
        <taxon>Viridiplantae</taxon>
        <taxon>Streptophyta</taxon>
        <taxon>Embryophyta</taxon>
        <taxon>Tracheophyta</taxon>
        <taxon>Spermatophyta</taxon>
        <taxon>Magnoliopsida</taxon>
        <taxon>eudicotyledons</taxon>
        <taxon>Gunneridae</taxon>
        <taxon>Pentapetalae</taxon>
        <taxon>rosids</taxon>
        <taxon>fabids</taxon>
        <taxon>Rosales</taxon>
        <taxon>Moraceae</taxon>
        <taxon>Moreae</taxon>
        <taxon>Morus</taxon>
    </lineage>
</organism>
<evidence type="ECO:0000313" key="2">
    <source>
        <dbReference type="EMBL" id="EXC44966.1"/>
    </source>
</evidence>
<accession>W9SPC1</accession>
<dbReference type="eggNOG" id="ENOG502RY48">
    <property type="taxonomic scope" value="Eukaryota"/>
</dbReference>
<keyword evidence="1" id="KW-1133">Transmembrane helix</keyword>
<dbReference type="Proteomes" id="UP000030645">
    <property type="component" value="Unassembled WGS sequence"/>
</dbReference>
<keyword evidence="3" id="KW-1185">Reference proteome</keyword>
<keyword evidence="1" id="KW-0812">Transmembrane</keyword>
<protein>
    <submittedName>
        <fullName evidence="2">Uncharacterized protein</fullName>
    </submittedName>
</protein>
<dbReference type="PANTHER" id="PTHR31170:SF17">
    <property type="match status" value="1"/>
</dbReference>